<sequence>MKFKNASVQKWVTLIVVAIAGGLMTKLPYLRETYMEPLQAATGATKTQLGMLMSAYGIVNFICYFPGGILADKFSAKSLIVFSCFGTALAGFWFYTMPSFVWLLVIHGVFAITTVFTFWAAMVKVINNLGSPEEQGKLFGSLEGGRGLIGTLVAFGSVAVFSRAADSIGGLRGTIIFYSVLLLVAGVLSMIFIPNNKPEKAVKKTENKESAPLKWKNFVEVAKMPRVWLCGVLVVCNYAALIFHGYVTPYLSQAFGLSDSTVATLSVVRTYFMMMVGAVAAGFIADKVGSRIKFIQWAFVGMTVFAACYLLIPANRGAVWVIVVNFILYGLCLYSIKALYFSTIDEVLIPKRLAGTASGIISLVGYAPEIFLYTVSGNMVDNAEGLQGYKLCFLWMVILSAVGFVCAIVLRRLNAKAIQQAKVEGAPV</sequence>
<feature type="transmembrane region" description="Helical" evidence="7">
    <location>
        <begin position="227"/>
        <end position="247"/>
    </location>
</feature>
<comment type="subcellular location">
    <subcellularLocation>
        <location evidence="1">Cell membrane</location>
        <topology evidence="1">Multi-pass membrane protein</topology>
    </subcellularLocation>
</comment>
<dbReference type="GO" id="GO:0005886">
    <property type="term" value="C:plasma membrane"/>
    <property type="evidence" value="ECO:0007669"/>
    <property type="project" value="UniProtKB-SubCell"/>
</dbReference>
<dbReference type="Pfam" id="PF07690">
    <property type="entry name" value="MFS_1"/>
    <property type="match status" value="1"/>
</dbReference>
<dbReference type="SUPFAM" id="SSF103473">
    <property type="entry name" value="MFS general substrate transporter"/>
    <property type="match status" value="1"/>
</dbReference>
<dbReference type="Proteomes" id="UP000659630">
    <property type="component" value="Unassembled WGS sequence"/>
</dbReference>
<keyword evidence="10" id="KW-1185">Reference proteome</keyword>
<dbReference type="PROSITE" id="PS50850">
    <property type="entry name" value="MFS"/>
    <property type="match status" value="1"/>
</dbReference>
<evidence type="ECO:0000256" key="3">
    <source>
        <dbReference type="ARBA" id="ARBA00022475"/>
    </source>
</evidence>
<name>A0A923ICV2_9FIRM</name>
<accession>A0A923ICV2</accession>
<dbReference type="InterPro" id="IPR036259">
    <property type="entry name" value="MFS_trans_sf"/>
</dbReference>
<feature type="transmembrane region" description="Helical" evidence="7">
    <location>
        <begin position="393"/>
        <end position="410"/>
    </location>
</feature>
<dbReference type="RefSeq" id="WP_186887003.1">
    <property type="nucleotide sequence ID" value="NZ_JACONZ010000001.1"/>
</dbReference>
<evidence type="ECO:0000256" key="4">
    <source>
        <dbReference type="ARBA" id="ARBA00022692"/>
    </source>
</evidence>
<feature type="transmembrane region" description="Helical" evidence="7">
    <location>
        <begin position="294"/>
        <end position="312"/>
    </location>
</feature>
<dbReference type="GO" id="GO:0022857">
    <property type="term" value="F:transmembrane transporter activity"/>
    <property type="evidence" value="ECO:0007669"/>
    <property type="project" value="InterPro"/>
</dbReference>
<dbReference type="PANTHER" id="PTHR43124">
    <property type="entry name" value="PURINE EFFLUX PUMP PBUE"/>
    <property type="match status" value="1"/>
</dbReference>
<dbReference type="InterPro" id="IPR050189">
    <property type="entry name" value="MFS_Efflux_Transporters"/>
</dbReference>
<comment type="caution">
    <text evidence="9">The sequence shown here is derived from an EMBL/GenBank/DDBJ whole genome shotgun (WGS) entry which is preliminary data.</text>
</comment>
<keyword evidence="2" id="KW-0813">Transport</keyword>
<dbReference type="AlphaFoldDB" id="A0A923ICV2"/>
<gene>
    <name evidence="9" type="ORF">H8S23_04015</name>
</gene>
<evidence type="ECO:0000256" key="5">
    <source>
        <dbReference type="ARBA" id="ARBA00022989"/>
    </source>
</evidence>
<protein>
    <submittedName>
        <fullName evidence="9">MFS transporter</fullName>
    </submittedName>
</protein>
<proteinExistence type="predicted"/>
<feature type="transmembrane region" description="Helical" evidence="7">
    <location>
        <begin position="147"/>
        <end position="165"/>
    </location>
</feature>
<feature type="transmembrane region" description="Helical" evidence="7">
    <location>
        <begin position="318"/>
        <end position="341"/>
    </location>
</feature>
<dbReference type="Gene3D" id="1.20.1250.20">
    <property type="entry name" value="MFS general substrate transporter like domains"/>
    <property type="match status" value="1"/>
</dbReference>
<evidence type="ECO:0000259" key="8">
    <source>
        <dbReference type="PROSITE" id="PS50850"/>
    </source>
</evidence>
<evidence type="ECO:0000313" key="9">
    <source>
        <dbReference type="EMBL" id="MBC5580665.1"/>
    </source>
</evidence>
<dbReference type="PANTHER" id="PTHR43124:SF3">
    <property type="entry name" value="CHLORAMPHENICOL EFFLUX PUMP RV0191"/>
    <property type="match status" value="1"/>
</dbReference>
<dbReference type="InterPro" id="IPR020846">
    <property type="entry name" value="MFS_dom"/>
</dbReference>
<feature type="transmembrane region" description="Helical" evidence="7">
    <location>
        <begin position="267"/>
        <end position="285"/>
    </location>
</feature>
<evidence type="ECO:0000256" key="2">
    <source>
        <dbReference type="ARBA" id="ARBA00022448"/>
    </source>
</evidence>
<feature type="transmembrane region" description="Helical" evidence="7">
    <location>
        <begin position="171"/>
        <end position="193"/>
    </location>
</feature>
<dbReference type="InterPro" id="IPR011701">
    <property type="entry name" value="MFS"/>
</dbReference>
<keyword evidence="5 7" id="KW-1133">Transmembrane helix</keyword>
<evidence type="ECO:0000256" key="1">
    <source>
        <dbReference type="ARBA" id="ARBA00004651"/>
    </source>
</evidence>
<keyword evidence="4 7" id="KW-0812">Transmembrane</keyword>
<dbReference type="CDD" id="cd06174">
    <property type="entry name" value="MFS"/>
    <property type="match status" value="1"/>
</dbReference>
<evidence type="ECO:0000313" key="10">
    <source>
        <dbReference type="Proteomes" id="UP000659630"/>
    </source>
</evidence>
<organism evidence="9 10">
    <name type="scientific">Anaerofilum hominis</name>
    <dbReference type="NCBI Taxonomy" id="2763016"/>
    <lineage>
        <taxon>Bacteria</taxon>
        <taxon>Bacillati</taxon>
        <taxon>Bacillota</taxon>
        <taxon>Clostridia</taxon>
        <taxon>Eubacteriales</taxon>
        <taxon>Oscillospiraceae</taxon>
        <taxon>Anaerofilum</taxon>
    </lineage>
</organism>
<feature type="transmembrane region" description="Helical" evidence="7">
    <location>
        <begin position="101"/>
        <end position="126"/>
    </location>
</feature>
<keyword evidence="3" id="KW-1003">Cell membrane</keyword>
<feature type="domain" description="Major facilitator superfamily (MFS) profile" evidence="8">
    <location>
        <begin position="13"/>
        <end position="415"/>
    </location>
</feature>
<feature type="transmembrane region" description="Helical" evidence="7">
    <location>
        <begin position="353"/>
        <end position="373"/>
    </location>
</feature>
<evidence type="ECO:0000256" key="7">
    <source>
        <dbReference type="SAM" id="Phobius"/>
    </source>
</evidence>
<reference evidence="9" key="1">
    <citation type="submission" date="2020-08" db="EMBL/GenBank/DDBJ databases">
        <title>Genome public.</title>
        <authorList>
            <person name="Liu C."/>
            <person name="Sun Q."/>
        </authorList>
    </citation>
    <scope>NUCLEOTIDE SEQUENCE</scope>
    <source>
        <strain evidence="9">BX8</strain>
    </source>
</reference>
<keyword evidence="6 7" id="KW-0472">Membrane</keyword>
<feature type="transmembrane region" description="Helical" evidence="7">
    <location>
        <begin position="78"/>
        <end position="95"/>
    </location>
</feature>
<feature type="transmembrane region" description="Helical" evidence="7">
    <location>
        <begin position="49"/>
        <end position="71"/>
    </location>
</feature>
<feature type="transmembrane region" description="Helical" evidence="7">
    <location>
        <begin position="12"/>
        <end position="29"/>
    </location>
</feature>
<dbReference type="EMBL" id="JACONZ010000001">
    <property type="protein sequence ID" value="MBC5580665.1"/>
    <property type="molecule type" value="Genomic_DNA"/>
</dbReference>
<evidence type="ECO:0000256" key="6">
    <source>
        <dbReference type="ARBA" id="ARBA00023136"/>
    </source>
</evidence>